<evidence type="ECO:0000256" key="3">
    <source>
        <dbReference type="ARBA" id="ARBA00022449"/>
    </source>
</evidence>
<dbReference type="GO" id="GO:0006874">
    <property type="term" value="P:intracellular calcium ion homeostasis"/>
    <property type="evidence" value="ECO:0000318"/>
    <property type="project" value="GO_Central"/>
</dbReference>
<evidence type="ECO:0000256" key="2">
    <source>
        <dbReference type="ARBA" id="ARBA00022448"/>
    </source>
</evidence>
<dbReference type="InterPro" id="IPR004837">
    <property type="entry name" value="NaCa_Exmemb"/>
</dbReference>
<keyword evidence="5" id="KW-0812">Transmembrane</keyword>
<name>A0A2A6C4N6_PRIPA</name>
<proteinExistence type="predicted"/>
<accession>A0A8R1YGR3</accession>
<keyword evidence="4" id="KW-0109">Calcium transport</keyword>
<evidence type="ECO:0000313" key="8">
    <source>
        <dbReference type="EnsemblMetazoa" id="PPA21523.1"/>
    </source>
</evidence>
<accession>A0A2A6C4N6</accession>
<keyword evidence="4" id="KW-0106">Calcium</keyword>
<dbReference type="PANTHER" id="PTHR12266:SF0">
    <property type="entry name" value="MITOCHONDRIAL SODIUM_CALCIUM EXCHANGER PROTEIN"/>
    <property type="match status" value="1"/>
</dbReference>
<keyword evidence="9" id="KW-1185">Reference proteome</keyword>
<evidence type="ECO:0000256" key="4">
    <source>
        <dbReference type="ARBA" id="ARBA00022568"/>
    </source>
</evidence>
<evidence type="ECO:0000256" key="1">
    <source>
        <dbReference type="ARBA" id="ARBA00004141"/>
    </source>
</evidence>
<reference evidence="9" key="1">
    <citation type="journal article" date="2008" name="Nat. Genet.">
        <title>The Pristionchus pacificus genome provides a unique perspective on nematode lifestyle and parasitism.</title>
        <authorList>
            <person name="Dieterich C."/>
            <person name="Clifton S.W."/>
            <person name="Schuster L.N."/>
            <person name="Chinwalla A."/>
            <person name="Delehaunty K."/>
            <person name="Dinkelacker I."/>
            <person name="Fulton L."/>
            <person name="Fulton R."/>
            <person name="Godfrey J."/>
            <person name="Minx P."/>
            <person name="Mitreva M."/>
            <person name="Roeseler W."/>
            <person name="Tian H."/>
            <person name="Witte H."/>
            <person name="Yang S.P."/>
            <person name="Wilson R.K."/>
            <person name="Sommer R.J."/>
        </authorList>
    </citation>
    <scope>NUCLEOTIDE SEQUENCE [LARGE SCALE GENOMIC DNA]</scope>
    <source>
        <strain evidence="9">PS312</strain>
    </source>
</reference>
<evidence type="ECO:0000256" key="5">
    <source>
        <dbReference type="ARBA" id="ARBA00022692"/>
    </source>
</evidence>
<keyword evidence="7" id="KW-0472">Membrane</keyword>
<dbReference type="GO" id="GO:0005432">
    <property type="term" value="F:calcium:sodium antiporter activity"/>
    <property type="evidence" value="ECO:0000318"/>
    <property type="project" value="GO_Central"/>
</dbReference>
<reference evidence="8" key="2">
    <citation type="submission" date="2022-06" db="UniProtKB">
        <authorList>
            <consortium name="EnsemblMetazoa"/>
        </authorList>
    </citation>
    <scope>IDENTIFICATION</scope>
    <source>
        <strain evidence="8">PS312</strain>
    </source>
</reference>
<keyword evidence="3" id="KW-0050">Antiport</keyword>
<protein>
    <submittedName>
        <fullName evidence="8">Uncharacterized protein</fullName>
    </submittedName>
</protein>
<dbReference type="PANTHER" id="PTHR12266">
    <property type="entry name" value="NA+/CA2+ K+ INDEPENDENT EXCHANGER"/>
    <property type="match status" value="1"/>
</dbReference>
<evidence type="ECO:0000256" key="6">
    <source>
        <dbReference type="ARBA" id="ARBA00022989"/>
    </source>
</evidence>
<gene>
    <name evidence="8" type="primary">WBGene00111077</name>
</gene>
<organism evidence="8 9">
    <name type="scientific">Pristionchus pacificus</name>
    <name type="common">Parasitic nematode worm</name>
    <dbReference type="NCBI Taxonomy" id="54126"/>
    <lineage>
        <taxon>Eukaryota</taxon>
        <taxon>Metazoa</taxon>
        <taxon>Ecdysozoa</taxon>
        <taxon>Nematoda</taxon>
        <taxon>Chromadorea</taxon>
        <taxon>Rhabditida</taxon>
        <taxon>Rhabditina</taxon>
        <taxon>Diplogasteromorpha</taxon>
        <taxon>Diplogasteroidea</taxon>
        <taxon>Neodiplogasteridae</taxon>
        <taxon>Pristionchus</taxon>
    </lineage>
</organism>
<dbReference type="Pfam" id="PF01699">
    <property type="entry name" value="Na_Ca_ex"/>
    <property type="match status" value="2"/>
</dbReference>
<dbReference type="GO" id="GO:0016020">
    <property type="term" value="C:membrane"/>
    <property type="evidence" value="ECO:0000318"/>
    <property type="project" value="GO_Central"/>
</dbReference>
<evidence type="ECO:0000256" key="7">
    <source>
        <dbReference type="ARBA" id="ARBA00023136"/>
    </source>
</evidence>
<comment type="subcellular location">
    <subcellularLocation>
        <location evidence="1">Membrane</location>
        <topology evidence="1">Multi-pass membrane protein</topology>
    </subcellularLocation>
</comment>
<evidence type="ECO:0000313" key="9">
    <source>
        <dbReference type="Proteomes" id="UP000005239"/>
    </source>
</evidence>
<keyword evidence="4" id="KW-0406">Ion transport</keyword>
<dbReference type="InterPro" id="IPR044880">
    <property type="entry name" value="NCX_ion-bd_dom_sf"/>
</dbReference>
<sequence length="671" mass="73735">MRFFFSSFIANETEVSTTDDLYCTPDSAWNFTQTCDYIQTANACLGGGYLEWTTFVFCCEDPVAKWFIVAGGVAFLVLLILMLSTSADEFFSPNVSTIVAHLKISENVAGVTFLAFGNGVTDVFTSVASVLSSPQPKADLALGELIGGTIFITLSVTASIVITRPFKAAYWSTMRDLIFLLITASLTLSFFVFFDEIQLWQPLIFLGLYVIYVAIVLTTEYFKRKKIVETREMSKRNSVVPNALLTAADIAVSTTKVEGNLKRGSAFKRMSIAVSNVLGTGHDNEVFVEDPENDTDDFIVMHNRVYHGEHLRSRAGTIRSITAHGTRRGSLSAESAKTSRGCFPEFLSFFAPDYGDEETMTFSRIKTYLLWPIVTLFKLTIPKAEADWSKPLSIIHAILCPQVILFNTQLMFFVPFEGGPGLWAYVPVISVILIAFIAFATSMDKEPRFYEITYALAGFAMSIFWIYCILAEVVDVVDMLGVVSGIPQATLGITLLAWANSVGDLVADISVARQGFPRMAMAASIGGPLFNLLIGFGAPFTIAKLKGDIVPISLDGVNVIMITFLFISIIFTTLNLIIFKANLKRIYGICLVVIYVAFLVFVILSVTGVLVWIVSIINNTSDFHRSIMAGGIANGRGGLGRYIRHLEHHDATSYYPSGNGFGSYGLFGFFG</sequence>
<dbReference type="Gene3D" id="1.20.1420.30">
    <property type="entry name" value="NCX, central ion-binding region"/>
    <property type="match status" value="2"/>
</dbReference>
<dbReference type="OrthoDB" id="407410at2759"/>
<dbReference type="InterPro" id="IPR051359">
    <property type="entry name" value="CaCA_antiporter"/>
</dbReference>
<dbReference type="Proteomes" id="UP000005239">
    <property type="component" value="Unassembled WGS sequence"/>
</dbReference>
<dbReference type="AlphaFoldDB" id="A0A2A6C4N6"/>
<keyword evidence="6" id="KW-1133">Transmembrane helix</keyword>
<keyword evidence="2" id="KW-0813">Transport</keyword>
<dbReference type="GO" id="GO:0006812">
    <property type="term" value="P:monoatomic cation transport"/>
    <property type="evidence" value="ECO:0000318"/>
    <property type="project" value="GO_Central"/>
</dbReference>
<dbReference type="EnsemblMetazoa" id="PPA21523.1">
    <property type="protein sequence ID" value="PPA21523.1"/>
    <property type="gene ID" value="WBGene00111077"/>
</dbReference>